<name>A0ABD7V459_9ACTN</name>
<dbReference type="EMBL" id="CAACYD010000007">
    <property type="protein sequence ID" value="VFA89092.1"/>
    <property type="molecule type" value="Genomic_DNA"/>
</dbReference>
<comment type="caution">
    <text evidence="3">The sequence shown here is derived from an EMBL/GenBank/DDBJ whole genome shotgun (WGS) entry which is preliminary data.</text>
</comment>
<dbReference type="InterPro" id="IPR043504">
    <property type="entry name" value="Peptidase_S1_PA_chymotrypsin"/>
</dbReference>
<dbReference type="GeneID" id="60750645"/>
<dbReference type="RefSeq" id="WP_131734584.1">
    <property type="nucleotide sequence ID" value="NZ_CAACYD010000007.1"/>
</dbReference>
<dbReference type="Pfam" id="PF00089">
    <property type="entry name" value="Trypsin"/>
    <property type="match status" value="1"/>
</dbReference>
<proteinExistence type="predicted"/>
<feature type="domain" description="Peptidase S1" evidence="2">
    <location>
        <begin position="50"/>
        <end position="199"/>
    </location>
</feature>
<keyword evidence="1" id="KW-0732">Signal</keyword>
<accession>A0ABD7V459</accession>
<dbReference type="AlphaFoldDB" id="A0ABD7V459"/>
<dbReference type="InterPro" id="IPR001254">
    <property type="entry name" value="Trypsin_dom"/>
</dbReference>
<evidence type="ECO:0000313" key="4">
    <source>
        <dbReference type="Proteomes" id="UP000360750"/>
    </source>
</evidence>
<organism evidence="3 4">
    <name type="scientific">Gordonia paraffinivorans</name>
    <dbReference type="NCBI Taxonomy" id="175628"/>
    <lineage>
        <taxon>Bacteria</taxon>
        <taxon>Bacillati</taxon>
        <taxon>Actinomycetota</taxon>
        <taxon>Actinomycetes</taxon>
        <taxon>Mycobacteriales</taxon>
        <taxon>Gordoniaceae</taxon>
        <taxon>Gordonia</taxon>
    </lineage>
</organism>
<evidence type="ECO:0000259" key="2">
    <source>
        <dbReference type="Pfam" id="PF00089"/>
    </source>
</evidence>
<dbReference type="SUPFAM" id="SSF50494">
    <property type="entry name" value="Trypsin-like serine proteases"/>
    <property type="match status" value="1"/>
</dbReference>
<dbReference type="Proteomes" id="UP000360750">
    <property type="component" value="Unassembled WGS sequence"/>
</dbReference>
<dbReference type="Gene3D" id="2.40.10.10">
    <property type="entry name" value="Trypsin-like serine proteases"/>
    <property type="match status" value="2"/>
</dbReference>
<evidence type="ECO:0000256" key="1">
    <source>
        <dbReference type="SAM" id="SignalP"/>
    </source>
</evidence>
<reference evidence="3 4" key="1">
    <citation type="submission" date="2019-02" db="EMBL/GenBank/DDBJ databases">
        <authorList>
            <consortium name="Pathogen Informatics"/>
        </authorList>
    </citation>
    <scope>NUCLEOTIDE SEQUENCE [LARGE SCALE GENOMIC DNA]</scope>
    <source>
        <strain evidence="3 4">3012STDY6756503</strain>
    </source>
</reference>
<gene>
    <name evidence="3" type="ORF">NCTC8139_02652</name>
</gene>
<dbReference type="InterPro" id="IPR009003">
    <property type="entry name" value="Peptidase_S1_PA"/>
</dbReference>
<sequence length="213" mass="21814">MGIRLRALTSVGAALAVVGGPAAIADAAPPTVRSGMQISIDETILTVNNCTLGAVISRGKALTAGHCGALGRAVRDRHGNRIGTVAANHVGRKLDVAVISLAPRAEIRVDEIDWQPGFVRGQVVTKNGIATGSGRGKVTDPVPAVRTSAGFSLAPPFVDVHESYTISTTLRSEMGDSGAGVRNARGRVVGILSSGTADGTRVVPLSKLPKALR</sequence>
<protein>
    <recommendedName>
        <fullName evidence="2">Peptidase S1 domain-containing protein</fullName>
    </recommendedName>
</protein>
<feature type="signal peptide" evidence="1">
    <location>
        <begin position="1"/>
        <end position="27"/>
    </location>
</feature>
<evidence type="ECO:0000313" key="3">
    <source>
        <dbReference type="EMBL" id="VFA89092.1"/>
    </source>
</evidence>
<feature type="chain" id="PRO_5044812341" description="Peptidase S1 domain-containing protein" evidence="1">
    <location>
        <begin position="28"/>
        <end position="213"/>
    </location>
</feature>